<dbReference type="STRING" id="64971.SAMN05421831_108104"/>
<dbReference type="Proteomes" id="UP000242999">
    <property type="component" value="Unassembled WGS sequence"/>
</dbReference>
<dbReference type="EMBL" id="FNYH01000008">
    <property type="protein sequence ID" value="SEI72157.1"/>
    <property type="molecule type" value="Genomic_DNA"/>
</dbReference>
<dbReference type="OrthoDB" id="572024at2"/>
<feature type="domain" description="Thioesterase putative" evidence="1">
    <location>
        <begin position="16"/>
        <end position="149"/>
    </location>
</feature>
<evidence type="ECO:0000313" key="3">
    <source>
        <dbReference type="Proteomes" id="UP000242999"/>
    </source>
</evidence>
<dbReference type="AlphaFoldDB" id="A0A1H6T4Y3"/>
<name>A0A1H6T4Y3_9GAMM</name>
<evidence type="ECO:0000313" key="2">
    <source>
        <dbReference type="EMBL" id="SEI72157.1"/>
    </source>
</evidence>
<evidence type="ECO:0000259" key="1">
    <source>
        <dbReference type="Pfam" id="PF09500"/>
    </source>
</evidence>
<organism evidence="2 3">
    <name type="scientific">Allopseudospirillum japonicum</name>
    <dbReference type="NCBI Taxonomy" id="64971"/>
    <lineage>
        <taxon>Bacteria</taxon>
        <taxon>Pseudomonadati</taxon>
        <taxon>Pseudomonadota</taxon>
        <taxon>Gammaproteobacteria</taxon>
        <taxon>Oceanospirillales</taxon>
        <taxon>Oceanospirillaceae</taxon>
        <taxon>Allopseudospirillum</taxon>
    </lineage>
</organism>
<proteinExistence type="predicted"/>
<reference evidence="3" key="1">
    <citation type="submission" date="2016-10" db="EMBL/GenBank/DDBJ databases">
        <authorList>
            <person name="Varghese N."/>
            <person name="Submissions S."/>
        </authorList>
    </citation>
    <scope>NUCLEOTIDE SEQUENCE [LARGE SCALE GENOMIC DNA]</scope>
    <source>
        <strain evidence="3">DSM 7165</strain>
    </source>
</reference>
<sequence>MLSQEFLDAFLADTCRKIPLVQHLGIQSLDFNEQALQMKLALAPLINDKGTGFGGGMNALVTLAGWMWVTLTLEEAGLVRPVVVKSNQSDFLAPITQDFELICRPQTGYTASKLIEQVKAGTKAGISLRADLQCAQKTALTYQGDYRVLAT</sequence>
<accession>A0A1H6T4Y3</accession>
<dbReference type="InterPro" id="IPR012660">
    <property type="entry name" value="YiiD_C"/>
</dbReference>
<dbReference type="InterPro" id="IPR029069">
    <property type="entry name" value="HotDog_dom_sf"/>
</dbReference>
<dbReference type="SUPFAM" id="SSF54637">
    <property type="entry name" value="Thioesterase/thiol ester dehydrase-isomerase"/>
    <property type="match status" value="1"/>
</dbReference>
<dbReference type="Pfam" id="PF09500">
    <property type="entry name" value="YiiD_C"/>
    <property type="match status" value="1"/>
</dbReference>
<gene>
    <name evidence="2" type="ORF">SAMN05421831_108104</name>
</gene>
<dbReference type="Gene3D" id="3.10.129.10">
    <property type="entry name" value="Hotdog Thioesterase"/>
    <property type="match status" value="1"/>
</dbReference>
<dbReference type="RefSeq" id="WP_093310287.1">
    <property type="nucleotide sequence ID" value="NZ_FNYH01000008.1"/>
</dbReference>
<protein>
    <submittedName>
        <fullName evidence="2">Thioesterase domain-containing protein, putative</fullName>
    </submittedName>
</protein>
<keyword evidence="3" id="KW-1185">Reference proteome</keyword>